<sequence length="96" mass="10778">MAKVMLTGYLIVPNQDVQAIDQALEEHIQLTRDEPGCLLFYVNKHESIANRFDVCKAFANEAAFEAHQARTQASPWSKVASNASRHYSVSVVSEQR</sequence>
<dbReference type="Proteomes" id="UP000838160">
    <property type="component" value="Unassembled WGS sequence"/>
</dbReference>
<dbReference type="InterPro" id="IPR007138">
    <property type="entry name" value="ABM_dom"/>
</dbReference>
<gene>
    <name evidence="2" type="ORF">VHP8226_00609</name>
</gene>
<accession>A0ABM8ZFE3</accession>
<comment type="caution">
    <text evidence="2">The sequence shown here is derived from an EMBL/GenBank/DDBJ whole genome shotgun (WGS) entry which is preliminary data.</text>
</comment>
<evidence type="ECO:0000313" key="3">
    <source>
        <dbReference type="Proteomes" id="UP000838160"/>
    </source>
</evidence>
<dbReference type="SUPFAM" id="SSF54909">
    <property type="entry name" value="Dimeric alpha+beta barrel"/>
    <property type="match status" value="1"/>
</dbReference>
<evidence type="ECO:0000259" key="1">
    <source>
        <dbReference type="Pfam" id="PF03992"/>
    </source>
</evidence>
<dbReference type="Pfam" id="PF03992">
    <property type="entry name" value="ABM"/>
    <property type="match status" value="1"/>
</dbReference>
<protein>
    <recommendedName>
        <fullName evidence="1">ABM domain-containing protein</fullName>
    </recommendedName>
</protein>
<dbReference type="InterPro" id="IPR011008">
    <property type="entry name" value="Dimeric_a/b-barrel"/>
</dbReference>
<dbReference type="EMBL" id="CAKLCM010000002">
    <property type="protein sequence ID" value="CAH0524933.1"/>
    <property type="molecule type" value="Genomic_DNA"/>
</dbReference>
<dbReference type="RefSeq" id="WP_237483647.1">
    <property type="nucleotide sequence ID" value="NZ_CAKLCM010000002.1"/>
</dbReference>
<evidence type="ECO:0000313" key="2">
    <source>
        <dbReference type="EMBL" id="CAH0524933.1"/>
    </source>
</evidence>
<dbReference type="Gene3D" id="3.30.70.100">
    <property type="match status" value="1"/>
</dbReference>
<reference evidence="2" key="1">
    <citation type="submission" date="2021-12" db="EMBL/GenBank/DDBJ databases">
        <authorList>
            <person name="Rodrigo-Torres L."/>
            <person name="Arahal R. D."/>
            <person name="Lucena T."/>
        </authorList>
    </citation>
    <scope>NUCLEOTIDE SEQUENCE</scope>
    <source>
        <strain evidence="2">CECT 8226</strain>
    </source>
</reference>
<name>A0ABM8ZFE3_9VIBR</name>
<feature type="domain" description="ABM" evidence="1">
    <location>
        <begin position="12"/>
        <end position="72"/>
    </location>
</feature>
<organism evidence="2 3">
    <name type="scientific">Vibrio hippocampi</name>
    <dbReference type="NCBI Taxonomy" id="654686"/>
    <lineage>
        <taxon>Bacteria</taxon>
        <taxon>Pseudomonadati</taxon>
        <taxon>Pseudomonadota</taxon>
        <taxon>Gammaproteobacteria</taxon>
        <taxon>Vibrionales</taxon>
        <taxon>Vibrionaceae</taxon>
        <taxon>Vibrio</taxon>
    </lineage>
</organism>
<keyword evidence="3" id="KW-1185">Reference proteome</keyword>
<proteinExistence type="predicted"/>